<evidence type="ECO:0000256" key="6">
    <source>
        <dbReference type="ARBA" id="ARBA00022764"/>
    </source>
</evidence>
<keyword evidence="5" id="KW-0732">Signal</keyword>
<evidence type="ECO:0000256" key="9">
    <source>
        <dbReference type="ARBA" id="ARBA00074581"/>
    </source>
</evidence>
<feature type="domain" description="MurNAc-LAA" evidence="10">
    <location>
        <begin position="265"/>
        <end position="420"/>
    </location>
</feature>
<dbReference type="GO" id="GO:0071555">
    <property type="term" value="P:cell wall organization"/>
    <property type="evidence" value="ECO:0007669"/>
    <property type="project" value="UniProtKB-KW"/>
</dbReference>
<dbReference type="SUPFAM" id="SSF53187">
    <property type="entry name" value="Zn-dependent exopeptidases"/>
    <property type="match status" value="1"/>
</dbReference>
<evidence type="ECO:0000256" key="2">
    <source>
        <dbReference type="ARBA" id="ARBA00004418"/>
    </source>
</evidence>
<gene>
    <name evidence="11" type="ORF">SAMN06296008_1063</name>
</gene>
<dbReference type="Pfam" id="PF01520">
    <property type="entry name" value="Amidase_3"/>
    <property type="match status" value="1"/>
</dbReference>
<dbReference type="PANTHER" id="PTHR30404">
    <property type="entry name" value="N-ACETYLMURAMOYL-L-ALANINE AMIDASE"/>
    <property type="match status" value="1"/>
</dbReference>
<dbReference type="Gene3D" id="3.40.630.40">
    <property type="entry name" value="Zn-dependent exopeptidases"/>
    <property type="match status" value="1"/>
</dbReference>
<dbReference type="OrthoDB" id="9806267at2"/>
<evidence type="ECO:0000256" key="8">
    <source>
        <dbReference type="ARBA" id="ARBA00023316"/>
    </source>
</evidence>
<keyword evidence="7" id="KW-0378">Hydrolase</keyword>
<evidence type="ECO:0000313" key="12">
    <source>
        <dbReference type="Proteomes" id="UP000192708"/>
    </source>
</evidence>
<evidence type="ECO:0000256" key="1">
    <source>
        <dbReference type="ARBA" id="ARBA00001561"/>
    </source>
</evidence>
<keyword evidence="12" id="KW-1185">Reference proteome</keyword>
<proteinExistence type="inferred from homology"/>
<evidence type="ECO:0000259" key="10">
    <source>
        <dbReference type="SMART" id="SM00646"/>
    </source>
</evidence>
<evidence type="ECO:0000256" key="4">
    <source>
        <dbReference type="ARBA" id="ARBA00011901"/>
    </source>
</evidence>
<dbReference type="AlphaFoldDB" id="A0A1W1ZMJ4"/>
<evidence type="ECO:0000256" key="3">
    <source>
        <dbReference type="ARBA" id="ARBA00010860"/>
    </source>
</evidence>
<dbReference type="Gene3D" id="2.60.40.3500">
    <property type="match status" value="1"/>
</dbReference>
<dbReference type="GO" id="GO:0030288">
    <property type="term" value="C:outer membrane-bounded periplasmic space"/>
    <property type="evidence" value="ECO:0007669"/>
    <property type="project" value="TreeGrafter"/>
</dbReference>
<dbReference type="CDD" id="cd02696">
    <property type="entry name" value="MurNAc-LAA"/>
    <property type="match status" value="1"/>
</dbReference>
<dbReference type="Pfam" id="PF11741">
    <property type="entry name" value="AMIN"/>
    <property type="match status" value="1"/>
</dbReference>
<protein>
    <recommendedName>
        <fullName evidence="9">N-acetylmuramoyl-L-alanine amidase AmiC</fullName>
        <ecNumber evidence="4">3.5.1.28</ecNumber>
    </recommendedName>
</protein>
<comment type="similarity">
    <text evidence="3">Belongs to the N-acetylmuramoyl-L-alanine amidase 3 family.</text>
</comment>
<dbReference type="GO" id="GO:0009253">
    <property type="term" value="P:peptidoglycan catabolic process"/>
    <property type="evidence" value="ECO:0007669"/>
    <property type="project" value="InterPro"/>
</dbReference>
<dbReference type="Proteomes" id="UP000192708">
    <property type="component" value="Unassembled WGS sequence"/>
</dbReference>
<dbReference type="GO" id="GO:0008745">
    <property type="term" value="F:N-acetylmuramoyl-L-alanine amidase activity"/>
    <property type="evidence" value="ECO:0007669"/>
    <property type="project" value="UniProtKB-EC"/>
</dbReference>
<dbReference type="InterPro" id="IPR002508">
    <property type="entry name" value="MurNAc-LAA_cat"/>
</dbReference>
<organism evidence="11 12">
    <name type="scientific">Polynucleobacter kasalickyi</name>
    <dbReference type="NCBI Taxonomy" id="1938817"/>
    <lineage>
        <taxon>Bacteria</taxon>
        <taxon>Pseudomonadati</taxon>
        <taxon>Pseudomonadota</taxon>
        <taxon>Betaproteobacteria</taxon>
        <taxon>Burkholderiales</taxon>
        <taxon>Burkholderiaceae</taxon>
        <taxon>Polynucleobacter</taxon>
    </lineage>
</organism>
<name>A0A1W1ZMJ4_9BURK</name>
<keyword evidence="6" id="KW-0574">Periplasm</keyword>
<evidence type="ECO:0000313" key="11">
    <source>
        <dbReference type="EMBL" id="SMC49328.1"/>
    </source>
</evidence>
<dbReference type="FunFam" id="3.40.630.40:FF:000001">
    <property type="entry name" value="N-acetylmuramoyl-L-alanine amidase"/>
    <property type="match status" value="1"/>
</dbReference>
<evidence type="ECO:0000256" key="7">
    <source>
        <dbReference type="ARBA" id="ARBA00022801"/>
    </source>
</evidence>
<dbReference type="STRING" id="1938817.SAMN06296008_1063"/>
<sequence length="433" mass="47951">MNQEKRNSLFKFISYSAFTSTSLFLGPTDLAKGASLLGIRIWPAEEYTRVTLETDEILEIKHQLILDPNRLVVDIKGLELNSSIKEIVAKVQKNDPYIASVRVGQYQPKVVRLVFDLKEEITPQLFSLDPVGAYKNRFVFDLYPRTPPDPMATFLSKNMGNTEEDDVIAQITKNRLGQTNSNQLPETFVATPKSTKRRFSRMITIAIDPGHGGEDPGAIGSTGVMEKDIVLSISKKLKDIFDDEADFRTLLTRDADYFVPLGVRVQKARQVKADLFISIHADAYLLPHAKGASIFALSQQGASTTAARWMANKENASDLIGGLNIKTKDAEVAKLLLDLSTTAQIKDSLKLGSSIIQEISGFASLHSKKVEQASFAVLKAPDIPSILVETAFISNPEEELKLMNETFQFQLSQAVYKGVGNFLLKNPPTQRQG</sequence>
<dbReference type="EC" id="3.5.1.28" evidence="4"/>
<reference evidence="11 12" key="1">
    <citation type="submission" date="2017-04" db="EMBL/GenBank/DDBJ databases">
        <authorList>
            <person name="Afonso C.L."/>
            <person name="Miller P.J."/>
            <person name="Scott M.A."/>
            <person name="Spackman E."/>
            <person name="Goraichik I."/>
            <person name="Dimitrov K.M."/>
            <person name="Suarez D.L."/>
            <person name="Swayne D.E."/>
        </authorList>
    </citation>
    <scope>NUCLEOTIDE SEQUENCE [LARGE SCALE GENOMIC DNA]</scope>
    <source>
        <strain evidence="11 12">VK13</strain>
    </source>
</reference>
<keyword evidence="8" id="KW-0961">Cell wall biogenesis/degradation</keyword>
<comment type="catalytic activity">
    <reaction evidence="1">
        <text>Hydrolyzes the link between N-acetylmuramoyl residues and L-amino acid residues in certain cell-wall glycopeptides.</text>
        <dbReference type="EC" id="3.5.1.28"/>
    </reaction>
</comment>
<dbReference type="PANTHER" id="PTHR30404:SF0">
    <property type="entry name" value="N-ACETYLMURAMOYL-L-ALANINE AMIDASE AMIC"/>
    <property type="match status" value="1"/>
</dbReference>
<dbReference type="InterPro" id="IPR021731">
    <property type="entry name" value="AMIN_dom"/>
</dbReference>
<comment type="subcellular location">
    <subcellularLocation>
        <location evidence="2">Periplasm</location>
    </subcellularLocation>
</comment>
<accession>A0A1W1ZMJ4</accession>
<dbReference type="RefSeq" id="WP_084283350.1">
    <property type="nucleotide sequence ID" value="NZ_FWXJ01000006.1"/>
</dbReference>
<dbReference type="EMBL" id="FWXJ01000006">
    <property type="protein sequence ID" value="SMC49328.1"/>
    <property type="molecule type" value="Genomic_DNA"/>
</dbReference>
<evidence type="ECO:0000256" key="5">
    <source>
        <dbReference type="ARBA" id="ARBA00022729"/>
    </source>
</evidence>
<dbReference type="InterPro" id="IPR050695">
    <property type="entry name" value="N-acetylmuramoyl_amidase_3"/>
</dbReference>
<dbReference type="SMART" id="SM00646">
    <property type="entry name" value="Ami_3"/>
    <property type="match status" value="1"/>
</dbReference>